<dbReference type="InterPro" id="IPR051653">
    <property type="entry name" value="E3_ligase_sorting_rcpt"/>
</dbReference>
<comment type="caution">
    <text evidence="12">The sequence shown here is derived from an EMBL/GenBank/DDBJ whole genome shotgun (WGS) entry which is preliminary data.</text>
</comment>
<dbReference type="InterPro" id="IPR013083">
    <property type="entry name" value="Znf_RING/FYVE/PHD"/>
</dbReference>
<feature type="transmembrane region" description="Helical" evidence="10">
    <location>
        <begin position="156"/>
        <end position="176"/>
    </location>
</feature>
<keyword evidence="3" id="KW-0479">Metal-binding</keyword>
<proteinExistence type="predicted"/>
<evidence type="ECO:0000313" key="12">
    <source>
        <dbReference type="EMBL" id="KAH6592459.1"/>
    </source>
</evidence>
<keyword evidence="7 10" id="KW-0472">Membrane</keyword>
<gene>
    <name evidence="12" type="ORF">BASA50_008075</name>
</gene>
<comment type="subcellular location">
    <subcellularLocation>
        <location evidence="1">Membrane</location>
        <topology evidence="1">Single-pass membrane protein</topology>
    </subcellularLocation>
</comment>
<feature type="compositionally biased region" description="Basic and acidic residues" evidence="9">
    <location>
        <begin position="428"/>
        <end position="438"/>
    </location>
</feature>
<keyword evidence="6 10" id="KW-1133">Transmembrane helix</keyword>
<evidence type="ECO:0000256" key="1">
    <source>
        <dbReference type="ARBA" id="ARBA00004167"/>
    </source>
</evidence>
<evidence type="ECO:0000256" key="7">
    <source>
        <dbReference type="ARBA" id="ARBA00023136"/>
    </source>
</evidence>
<evidence type="ECO:0000256" key="6">
    <source>
        <dbReference type="ARBA" id="ARBA00022989"/>
    </source>
</evidence>
<evidence type="ECO:0000313" key="13">
    <source>
        <dbReference type="Proteomes" id="UP001648503"/>
    </source>
</evidence>
<dbReference type="PROSITE" id="PS50089">
    <property type="entry name" value="ZF_RING_2"/>
    <property type="match status" value="1"/>
</dbReference>
<feature type="region of interest" description="Disordered" evidence="9">
    <location>
        <begin position="542"/>
        <end position="568"/>
    </location>
</feature>
<organism evidence="12 13">
    <name type="scientific">Batrachochytrium salamandrivorans</name>
    <dbReference type="NCBI Taxonomy" id="1357716"/>
    <lineage>
        <taxon>Eukaryota</taxon>
        <taxon>Fungi</taxon>
        <taxon>Fungi incertae sedis</taxon>
        <taxon>Chytridiomycota</taxon>
        <taxon>Chytridiomycota incertae sedis</taxon>
        <taxon>Chytridiomycetes</taxon>
        <taxon>Rhizophydiales</taxon>
        <taxon>Rhizophydiales incertae sedis</taxon>
        <taxon>Batrachochytrium</taxon>
    </lineage>
</organism>
<dbReference type="PANTHER" id="PTHR47168:SF1">
    <property type="entry name" value="OS02G0798600 PROTEIN"/>
    <property type="match status" value="1"/>
</dbReference>
<dbReference type="InterPro" id="IPR001841">
    <property type="entry name" value="Znf_RING"/>
</dbReference>
<evidence type="ECO:0000256" key="3">
    <source>
        <dbReference type="ARBA" id="ARBA00022723"/>
    </source>
</evidence>
<keyword evidence="5" id="KW-0862">Zinc</keyword>
<dbReference type="SUPFAM" id="SSF57850">
    <property type="entry name" value="RING/U-box"/>
    <property type="match status" value="1"/>
</dbReference>
<feature type="region of interest" description="Disordered" evidence="9">
    <location>
        <begin position="393"/>
        <end position="438"/>
    </location>
</feature>
<keyword evidence="4 8" id="KW-0863">Zinc-finger</keyword>
<evidence type="ECO:0000256" key="4">
    <source>
        <dbReference type="ARBA" id="ARBA00022771"/>
    </source>
</evidence>
<evidence type="ECO:0000256" key="8">
    <source>
        <dbReference type="PROSITE-ProRule" id="PRU00175"/>
    </source>
</evidence>
<dbReference type="Pfam" id="PF13639">
    <property type="entry name" value="zf-RING_2"/>
    <property type="match status" value="1"/>
</dbReference>
<keyword evidence="13" id="KW-1185">Reference proteome</keyword>
<dbReference type="EMBL" id="JAFCIX010000379">
    <property type="protein sequence ID" value="KAH6592459.1"/>
    <property type="molecule type" value="Genomic_DNA"/>
</dbReference>
<name>A0ABQ8F576_9FUNG</name>
<dbReference type="PANTHER" id="PTHR47168">
    <property type="entry name" value="RING ZINC FINGER DOMAIN SUPERFAMILY PROTEIN-RELATED"/>
    <property type="match status" value="1"/>
</dbReference>
<feature type="compositionally biased region" description="Low complexity" evidence="9">
    <location>
        <begin position="553"/>
        <end position="568"/>
    </location>
</feature>
<dbReference type="SMART" id="SM00184">
    <property type="entry name" value="RING"/>
    <property type="match status" value="1"/>
</dbReference>
<dbReference type="Proteomes" id="UP001648503">
    <property type="component" value="Unassembled WGS sequence"/>
</dbReference>
<protein>
    <recommendedName>
        <fullName evidence="11">RING-type domain-containing protein</fullName>
    </recommendedName>
</protein>
<feature type="transmembrane region" description="Helical" evidence="10">
    <location>
        <begin position="110"/>
        <end position="135"/>
    </location>
</feature>
<evidence type="ECO:0000256" key="5">
    <source>
        <dbReference type="ARBA" id="ARBA00022833"/>
    </source>
</evidence>
<accession>A0ABQ8F576</accession>
<evidence type="ECO:0000256" key="10">
    <source>
        <dbReference type="SAM" id="Phobius"/>
    </source>
</evidence>
<feature type="compositionally biased region" description="Polar residues" evidence="9">
    <location>
        <begin position="418"/>
        <end position="427"/>
    </location>
</feature>
<evidence type="ECO:0000259" key="11">
    <source>
        <dbReference type="PROSITE" id="PS50089"/>
    </source>
</evidence>
<sequence length="626" mass="68831">MSCILVGLTAIKVEPETFSTSDLVWCCIRDVALISAHTTLLVLYGSEQCLHDDSGFGKGPASWLMLDVTLSGLRLIKNTIHYAANRSLERSGSQWQNPVSSNWSYVHNTIYGHICGIRIFTIVDWFTYIAWIFGISTVRNDPMCTNPIAVTVQWELTIATVVYFTCIVLFATLFLLNKTSMGFCFPGFSVDNSRWPDACPTLRIDRSLWRASSESISDYRARRTAIFIHQNPVTQQPSRMPPISTNTNLSEEELGQLRTFVYSDSILMEPSTPKLAHISPNSHATPFPAIIVITEDKSGAVTALPTATTTIAAEHNPAVVRSTGASRDTLTMAAHNSSTTPDHVLISEVELVQYNPSNKCPYDINCQPNHENSNAAPFNKAVPSDIVGSDAGHFLHPAKPQSLEALPPSQLPSGTDAPDQTSMTSVLDKSEEPTQERTTDRTCALCLADYEDGERLRELHCIHRFHANCVDEWLLQGRRTCPVCNQDALGVSPDRLQTRAVSHTVTNPTALFDRPPWFEDRTRQPNSNVYFTAHLTPLHMGHAESNLPAHGNSGASETVTSSASSASTMPMLRASTGSHIDSQAASQRNLAVNHNGGRLVQWFRSTGDAQAVVQSNTPLVSEMQQR</sequence>
<reference evidence="12 13" key="1">
    <citation type="submission" date="2021-02" db="EMBL/GenBank/DDBJ databases">
        <title>Variation within the Batrachochytrium salamandrivorans European outbreak.</title>
        <authorList>
            <person name="Kelly M."/>
            <person name="Pasmans F."/>
            <person name="Shea T.P."/>
            <person name="Munoz J.F."/>
            <person name="Carranza S."/>
            <person name="Cuomo C.A."/>
            <person name="Martel A."/>
        </authorList>
    </citation>
    <scope>NUCLEOTIDE SEQUENCE [LARGE SCALE GENOMIC DNA]</scope>
    <source>
        <strain evidence="12 13">AMFP18/2</strain>
    </source>
</reference>
<evidence type="ECO:0000256" key="9">
    <source>
        <dbReference type="SAM" id="MobiDB-lite"/>
    </source>
</evidence>
<keyword evidence="2 10" id="KW-0812">Transmembrane</keyword>
<dbReference type="Gene3D" id="3.30.40.10">
    <property type="entry name" value="Zinc/RING finger domain, C3HC4 (zinc finger)"/>
    <property type="match status" value="1"/>
</dbReference>
<evidence type="ECO:0000256" key="2">
    <source>
        <dbReference type="ARBA" id="ARBA00022692"/>
    </source>
</evidence>
<feature type="domain" description="RING-type" evidence="11">
    <location>
        <begin position="443"/>
        <end position="485"/>
    </location>
</feature>